<dbReference type="InterPro" id="IPR036397">
    <property type="entry name" value="RNaseH_sf"/>
</dbReference>
<keyword evidence="4" id="KW-1185">Reference proteome</keyword>
<dbReference type="InterPro" id="IPR001584">
    <property type="entry name" value="Integrase_cat-core"/>
</dbReference>
<dbReference type="InterPro" id="IPR052709">
    <property type="entry name" value="Transposase-MT_Hybrid"/>
</dbReference>
<dbReference type="InterPro" id="IPR012337">
    <property type="entry name" value="RNaseH-like_sf"/>
</dbReference>
<gene>
    <name evidence="3" type="ORF">LAZ67_15001050</name>
</gene>
<feature type="domain" description="Integrase catalytic" evidence="2">
    <location>
        <begin position="368"/>
        <end position="451"/>
    </location>
</feature>
<protein>
    <recommendedName>
        <fullName evidence="2">Integrase catalytic domain-containing protein</fullName>
    </recommendedName>
</protein>
<organism evidence="3 4">
    <name type="scientific">Cordylochernes scorpioides</name>
    <dbReference type="NCBI Taxonomy" id="51811"/>
    <lineage>
        <taxon>Eukaryota</taxon>
        <taxon>Metazoa</taxon>
        <taxon>Ecdysozoa</taxon>
        <taxon>Arthropoda</taxon>
        <taxon>Chelicerata</taxon>
        <taxon>Arachnida</taxon>
        <taxon>Pseudoscorpiones</taxon>
        <taxon>Cheliferoidea</taxon>
        <taxon>Chernetidae</taxon>
        <taxon>Cordylochernes</taxon>
    </lineage>
</organism>
<reference evidence="3 4" key="1">
    <citation type="submission" date="2022-01" db="EMBL/GenBank/DDBJ databases">
        <title>A chromosomal length assembly of Cordylochernes scorpioides.</title>
        <authorList>
            <person name="Zeh D."/>
            <person name="Zeh J."/>
        </authorList>
    </citation>
    <scope>NUCLEOTIDE SEQUENCE [LARGE SCALE GENOMIC DNA]</scope>
    <source>
        <strain evidence="3">IN4F17</strain>
        <tissue evidence="3">Whole Body</tissue>
    </source>
</reference>
<evidence type="ECO:0000313" key="3">
    <source>
        <dbReference type="EMBL" id="UYV77449.1"/>
    </source>
</evidence>
<dbReference type="Pfam" id="PF17906">
    <property type="entry name" value="HTH_48"/>
    <property type="match status" value="1"/>
</dbReference>
<sequence length="454" mass="52743">MEPPLSSPAKCELRSVIRFLNAKNNSPVEIHRQLVEVYGEKCMDIKNVRKWCREFNEGRINVHDEQRSGRPSLPESTVARIDEMVRANRRITLEEIEDGLNEDCSHFSVHKIVSETLGYRKVSARWVDKWLKEAEGEWYNTGITKLVDRMKNTNQYISRIRGNFSRERDAKDTNDVEMWALIGLDDGTGFEIFRSVMNHERFLFLLRCLRSDDLPTPTIDEMTNEKKKPEMITLYKMTKGVDLVDQKTSFYSVGRRTKIWPLCIFFELLNISGVNSKLLFDGNQLQNIYKRRKDFLKALSLELVTEYQVTTKSFSKPIRSIVRKHTGMSPETMGEIQPESLSQKDNRQSGSRRRKEETRPCRRFREKFTGSEMKSFLEGNGIKQTLIPAYHPQSNGLAERAVRTIKTALDKNKRKIGYTIQDTLSKVLLAYRSTPHVTTGKTPSEGVRFEPEYH</sequence>
<evidence type="ECO:0000259" key="2">
    <source>
        <dbReference type="PROSITE" id="PS50994"/>
    </source>
</evidence>
<dbReference type="PANTHER" id="PTHR46060">
    <property type="entry name" value="MARINER MOS1 TRANSPOSASE-LIKE PROTEIN"/>
    <property type="match status" value="1"/>
</dbReference>
<dbReference type="Proteomes" id="UP001235939">
    <property type="component" value="Chromosome 15"/>
</dbReference>
<dbReference type="Gene3D" id="1.10.10.1450">
    <property type="match status" value="1"/>
</dbReference>
<feature type="region of interest" description="Disordered" evidence="1">
    <location>
        <begin position="321"/>
        <end position="360"/>
    </location>
</feature>
<dbReference type="SUPFAM" id="SSF53098">
    <property type="entry name" value="Ribonuclease H-like"/>
    <property type="match status" value="1"/>
</dbReference>
<dbReference type="Gene3D" id="3.30.420.10">
    <property type="entry name" value="Ribonuclease H-like superfamily/Ribonuclease H"/>
    <property type="match status" value="1"/>
</dbReference>
<dbReference type="PANTHER" id="PTHR46060:SF1">
    <property type="entry name" value="MARINER MOS1 TRANSPOSASE-LIKE PROTEIN"/>
    <property type="match status" value="1"/>
</dbReference>
<name>A0ABY6L9L6_9ARAC</name>
<dbReference type="InterPro" id="IPR041426">
    <property type="entry name" value="Mos1_HTH"/>
</dbReference>
<dbReference type="EMBL" id="CP092877">
    <property type="protein sequence ID" value="UYV77449.1"/>
    <property type="molecule type" value="Genomic_DNA"/>
</dbReference>
<proteinExistence type="predicted"/>
<accession>A0ABY6L9L6</accession>
<evidence type="ECO:0000313" key="4">
    <source>
        <dbReference type="Proteomes" id="UP001235939"/>
    </source>
</evidence>
<evidence type="ECO:0000256" key="1">
    <source>
        <dbReference type="SAM" id="MobiDB-lite"/>
    </source>
</evidence>
<dbReference type="PROSITE" id="PS50994">
    <property type="entry name" value="INTEGRASE"/>
    <property type="match status" value="1"/>
</dbReference>